<sequence>MTKFELRGCSFIIAIAMLFLVLPMSIVNAQTKTLSDAILKTNAVTSMESNGKLSLIFKSKGLSKQDQEDFGMISDMLNNLQVSFNAKTSGNIDGTIVKQYVKMTAIVGGSPYAGELWSDINLTGKAPIVKEIIKSPQLFEMMSSPENVNKYMLIDFNEMNKTSGIQSELGNMDFGKMISENKELQELIITLFKKYSTQLGMDYNYIFKDGNVYRVKIDDTQFKNIIRKVVNLTAENEEVQNLIRDLIITEMKNTGASTVEVNSMKADMDKIFTTLESQGFLDGFNQMMDKLKDIKILGDKGIDISYTIDENGYVIGTKGDIELVLDMAKLDKAFTQSASKSVSDDATEIMKAGTYTVGLHYEMNNKNINGNVNIIIPTLTSSNSFSFANMFDEPTDTDTNNPNFNNGNNSGGQQGSVTHTVNGGTLPNTSTHLYQLLLIGIAITCIGSLGLKGRKRYE</sequence>
<gene>
    <name evidence="4" type="ORF">KPL37_11375</name>
</gene>
<proteinExistence type="predicted"/>
<protein>
    <recommendedName>
        <fullName evidence="6">Gram-positive cocci surface proteins LPxTG domain-containing protein</fullName>
    </recommendedName>
</protein>
<name>A0ABS6BWH1_9CLOT</name>
<evidence type="ECO:0000313" key="5">
    <source>
        <dbReference type="Proteomes" id="UP000776252"/>
    </source>
</evidence>
<feature type="coiled-coil region" evidence="1">
    <location>
        <begin position="222"/>
        <end position="249"/>
    </location>
</feature>
<keyword evidence="3" id="KW-0472">Membrane</keyword>
<comment type="caution">
    <text evidence="4">The sequence shown here is derived from an EMBL/GenBank/DDBJ whole genome shotgun (WGS) entry which is preliminary data.</text>
</comment>
<accession>A0ABS6BWH1</accession>
<keyword evidence="1" id="KW-0175">Coiled coil</keyword>
<evidence type="ECO:0000256" key="2">
    <source>
        <dbReference type="SAM" id="MobiDB-lite"/>
    </source>
</evidence>
<reference evidence="4 5" key="1">
    <citation type="submission" date="2021-06" db="EMBL/GenBank/DDBJ databases">
        <title>Clostridia strains as spoilage organisms.</title>
        <authorList>
            <person name="Wambui J."/>
            <person name="Stephan R."/>
            <person name="Stevens M.J.A."/>
        </authorList>
    </citation>
    <scope>NUCLEOTIDE SEQUENCE [LARGE SCALE GENOMIC DNA]</scope>
    <source>
        <strain evidence="4 5">DSM 14204</strain>
    </source>
</reference>
<feature type="transmembrane region" description="Helical" evidence="3">
    <location>
        <begin position="433"/>
        <end position="451"/>
    </location>
</feature>
<evidence type="ECO:0000256" key="1">
    <source>
        <dbReference type="SAM" id="Coils"/>
    </source>
</evidence>
<evidence type="ECO:0000313" key="4">
    <source>
        <dbReference type="EMBL" id="MBU3160348.1"/>
    </source>
</evidence>
<dbReference type="RefSeq" id="WP_216149409.1">
    <property type="nucleotide sequence ID" value="NZ_JAHLDV010000024.1"/>
</dbReference>
<evidence type="ECO:0000256" key="3">
    <source>
        <dbReference type="SAM" id="Phobius"/>
    </source>
</evidence>
<feature type="region of interest" description="Disordered" evidence="2">
    <location>
        <begin position="394"/>
        <end position="423"/>
    </location>
</feature>
<keyword evidence="3" id="KW-0812">Transmembrane</keyword>
<organism evidence="4 5">
    <name type="scientific">Clostridium frigoris</name>
    <dbReference type="NCBI Taxonomy" id="205327"/>
    <lineage>
        <taxon>Bacteria</taxon>
        <taxon>Bacillati</taxon>
        <taxon>Bacillota</taxon>
        <taxon>Clostridia</taxon>
        <taxon>Eubacteriales</taxon>
        <taxon>Clostridiaceae</taxon>
        <taxon>Clostridium</taxon>
    </lineage>
</organism>
<dbReference type="Proteomes" id="UP000776252">
    <property type="component" value="Unassembled WGS sequence"/>
</dbReference>
<dbReference type="EMBL" id="JAHLDV010000024">
    <property type="protein sequence ID" value="MBU3160348.1"/>
    <property type="molecule type" value="Genomic_DNA"/>
</dbReference>
<evidence type="ECO:0008006" key="6">
    <source>
        <dbReference type="Google" id="ProtNLM"/>
    </source>
</evidence>
<keyword evidence="3" id="KW-1133">Transmembrane helix</keyword>
<keyword evidence="5" id="KW-1185">Reference proteome</keyword>